<comment type="subcellular location">
    <subcellularLocation>
        <location evidence="9">Cytoplasm</location>
    </subcellularLocation>
    <text evidence="9">About half TF is bound to the ribosome near the polypeptide exit tunnel while the other half is free in the cytoplasm.</text>
</comment>
<dbReference type="Gene3D" id="3.30.70.1050">
    <property type="entry name" value="Trigger factor ribosome-binding domain"/>
    <property type="match status" value="1"/>
</dbReference>
<dbReference type="InterPro" id="IPR027304">
    <property type="entry name" value="Trigger_fact/SurA_dom_sf"/>
</dbReference>
<keyword evidence="6 9" id="KW-0143">Chaperone</keyword>
<evidence type="ECO:0000256" key="8">
    <source>
        <dbReference type="ARBA" id="ARBA00029986"/>
    </source>
</evidence>
<dbReference type="RefSeq" id="WP_013758704.1">
    <property type="nucleotide sequence ID" value="NC_015500.1"/>
</dbReference>
<evidence type="ECO:0000256" key="9">
    <source>
        <dbReference type="HAMAP-Rule" id="MF_00303"/>
    </source>
</evidence>
<evidence type="ECO:0000256" key="11">
    <source>
        <dbReference type="RuleBase" id="RU003914"/>
    </source>
</evidence>
<dbReference type="GO" id="GO:0051083">
    <property type="term" value="P:'de novo' cotranslational protein folding"/>
    <property type="evidence" value="ECO:0007669"/>
    <property type="project" value="TreeGrafter"/>
</dbReference>
<dbReference type="EC" id="5.2.1.8" evidence="3 9"/>
<organism evidence="13 14">
    <name type="scientific">Treponema brennaborense (strain DSM 12168 / CIP 105900 / DD5/3)</name>
    <dbReference type="NCBI Taxonomy" id="906968"/>
    <lineage>
        <taxon>Bacteria</taxon>
        <taxon>Pseudomonadati</taxon>
        <taxon>Spirochaetota</taxon>
        <taxon>Spirochaetia</taxon>
        <taxon>Spirochaetales</taxon>
        <taxon>Treponemataceae</taxon>
        <taxon>Treponema</taxon>
    </lineage>
</organism>
<dbReference type="GO" id="GO:0044183">
    <property type="term" value="F:protein folding chaperone"/>
    <property type="evidence" value="ECO:0007669"/>
    <property type="project" value="TreeGrafter"/>
</dbReference>
<keyword evidence="7 9" id="KW-0413">Isomerase</keyword>
<dbReference type="Pfam" id="PF05697">
    <property type="entry name" value="Trigger_N"/>
    <property type="match status" value="1"/>
</dbReference>
<feature type="domain" description="PPIase FKBP-type" evidence="12">
    <location>
        <begin position="168"/>
        <end position="222"/>
    </location>
</feature>
<keyword evidence="9 11" id="KW-0131">Cell cycle</keyword>
<dbReference type="InterPro" id="IPR005215">
    <property type="entry name" value="Trig_fac"/>
</dbReference>
<proteinExistence type="inferred from homology"/>
<dbReference type="GO" id="GO:0043335">
    <property type="term" value="P:protein unfolding"/>
    <property type="evidence" value="ECO:0007669"/>
    <property type="project" value="TreeGrafter"/>
</dbReference>
<evidence type="ECO:0000256" key="4">
    <source>
        <dbReference type="ARBA" id="ARBA00016902"/>
    </source>
</evidence>
<evidence type="ECO:0000256" key="3">
    <source>
        <dbReference type="ARBA" id="ARBA00013194"/>
    </source>
</evidence>
<accession>F4LPD7</accession>
<comment type="similarity">
    <text evidence="2 9 11">Belongs to the FKBP-type PPIase family. Tig subfamily.</text>
</comment>
<dbReference type="Pfam" id="PF00254">
    <property type="entry name" value="FKBP_C"/>
    <property type="match status" value="1"/>
</dbReference>
<dbReference type="InterPro" id="IPR046357">
    <property type="entry name" value="PPIase_dom_sf"/>
</dbReference>
<dbReference type="Proteomes" id="UP000006546">
    <property type="component" value="Chromosome"/>
</dbReference>
<dbReference type="PROSITE" id="PS50059">
    <property type="entry name" value="FKBP_PPIASE"/>
    <property type="match status" value="1"/>
</dbReference>
<reference evidence="14" key="1">
    <citation type="submission" date="2011-04" db="EMBL/GenBank/DDBJ databases">
        <title>The complete genome of Treponema brennaborense DSM 12168.</title>
        <authorList>
            <person name="Lucas S."/>
            <person name="Han J."/>
            <person name="Lapidus A."/>
            <person name="Bruce D."/>
            <person name="Goodwin L."/>
            <person name="Pitluck S."/>
            <person name="Peters L."/>
            <person name="Kyrpides N."/>
            <person name="Mavromatis K."/>
            <person name="Ivanova N."/>
            <person name="Mikhailova N."/>
            <person name="Pagani I."/>
            <person name="Teshima H."/>
            <person name="Detter J.C."/>
            <person name="Tapia R."/>
            <person name="Han C."/>
            <person name="Land M."/>
            <person name="Hauser L."/>
            <person name="Markowitz V."/>
            <person name="Cheng J.-F."/>
            <person name="Hugenholtz P."/>
            <person name="Woyke T."/>
            <person name="Wu D."/>
            <person name="Gronow S."/>
            <person name="Wellnitz S."/>
            <person name="Brambilla E."/>
            <person name="Klenk H.-P."/>
            <person name="Eisen J.A."/>
        </authorList>
    </citation>
    <scope>NUCLEOTIDE SEQUENCE [LARGE SCALE GENOMIC DNA]</scope>
    <source>
        <strain evidence="14">DSM 12168 / CIP 105900 / DD5/3</strain>
    </source>
</reference>
<evidence type="ECO:0000256" key="5">
    <source>
        <dbReference type="ARBA" id="ARBA00023110"/>
    </source>
</evidence>
<dbReference type="Pfam" id="PF05698">
    <property type="entry name" value="Trigger_C"/>
    <property type="match status" value="1"/>
</dbReference>
<dbReference type="InterPro" id="IPR001179">
    <property type="entry name" value="PPIase_FKBP_dom"/>
</dbReference>
<dbReference type="GO" id="GO:0051301">
    <property type="term" value="P:cell division"/>
    <property type="evidence" value="ECO:0007669"/>
    <property type="project" value="UniProtKB-KW"/>
</dbReference>
<dbReference type="SUPFAM" id="SSF102735">
    <property type="entry name" value="Trigger factor ribosome-binding domain"/>
    <property type="match status" value="1"/>
</dbReference>
<dbReference type="SUPFAM" id="SSF109998">
    <property type="entry name" value="Triger factor/SurA peptide-binding domain-like"/>
    <property type="match status" value="1"/>
</dbReference>
<dbReference type="STRING" id="906968.Trebr_1576"/>
<dbReference type="AlphaFoldDB" id="F4LPD7"/>
<dbReference type="HAMAP" id="MF_00303">
    <property type="entry name" value="Trigger_factor_Tig"/>
    <property type="match status" value="1"/>
</dbReference>
<dbReference type="PIRSF" id="PIRSF003095">
    <property type="entry name" value="Trigger_factor"/>
    <property type="match status" value="1"/>
</dbReference>
<evidence type="ECO:0000256" key="1">
    <source>
        <dbReference type="ARBA" id="ARBA00000971"/>
    </source>
</evidence>
<gene>
    <name evidence="9" type="primary">tig</name>
    <name evidence="13" type="ordered locus">Trebr_1576</name>
</gene>
<name>F4LPD7_TREBD</name>
<dbReference type="GO" id="GO:0043022">
    <property type="term" value="F:ribosome binding"/>
    <property type="evidence" value="ECO:0007669"/>
    <property type="project" value="TreeGrafter"/>
</dbReference>
<dbReference type="GO" id="GO:0005737">
    <property type="term" value="C:cytoplasm"/>
    <property type="evidence" value="ECO:0007669"/>
    <property type="project" value="UniProtKB-SubCell"/>
</dbReference>
<keyword evidence="5 9" id="KW-0697">Rotamase</keyword>
<dbReference type="InterPro" id="IPR037041">
    <property type="entry name" value="Trigger_fac_C_sf"/>
</dbReference>
<keyword evidence="14" id="KW-1185">Reference proteome</keyword>
<evidence type="ECO:0000259" key="12">
    <source>
        <dbReference type="PROSITE" id="PS50059"/>
    </source>
</evidence>
<keyword evidence="9" id="KW-0963">Cytoplasm</keyword>
<dbReference type="InterPro" id="IPR036611">
    <property type="entry name" value="Trigger_fac_ribosome-bd_sf"/>
</dbReference>
<evidence type="ECO:0000256" key="7">
    <source>
        <dbReference type="ARBA" id="ARBA00023235"/>
    </source>
</evidence>
<dbReference type="InterPro" id="IPR008880">
    <property type="entry name" value="Trigger_fac_C"/>
</dbReference>
<dbReference type="OrthoDB" id="9767721at2"/>
<comment type="domain">
    <text evidence="9">Consists of 3 domains; the N-terminus binds the ribosome, the middle domain has PPIase activity, while the C-terminus has intrinsic chaperone activity on its own.</text>
</comment>
<evidence type="ECO:0000313" key="14">
    <source>
        <dbReference type="Proteomes" id="UP000006546"/>
    </source>
</evidence>
<dbReference type="EMBL" id="CP002696">
    <property type="protein sequence ID" value="AEE16999.1"/>
    <property type="molecule type" value="Genomic_DNA"/>
</dbReference>
<protein>
    <recommendedName>
        <fullName evidence="4 9">Trigger factor</fullName>
        <shortName evidence="9">TF</shortName>
        <ecNumber evidence="3 9">5.2.1.8</ecNumber>
    </recommendedName>
    <alternativeName>
        <fullName evidence="8 9">PPIase</fullName>
    </alternativeName>
</protein>
<sequence>MKVTKEITKLENSAVKLTVTIAKKDVAQNYNDTVAKYAKNIQMPGFRKGHVPVSILERKYGEALKADAAGELIEKALGDIFEEIAERPLPYAQPAMDEAPVLDTSKDMTFTVTYDVFPTVKVEDFSGITVKEPQVAVGEAELKEELEQIRERNALVSDKKDGEAAAKDDIATVNYCELDDDGKTVEGSERQDFVFTIGSGQNIYKIDDDVIGMKKGETKEITKKYKKDFEDKDLAGTTKKLRVTVTALKVRNLPELDDELAQDVNEKYKTLDDLKADIMKNMEAAKAKRIAEIKSNSLLEQLVEKNAFDLPKSMIAAELDSRWRMMAQQFRTTPEQLDKMIAASGQKKEDMLTEWTGDAEKMLKSRIVVESLMKERNITVTPEEIEAEYVKIAESAGISVEEVKKHYADPRAKEYLIDDTKEQKLYKELFEQVKITKGDKMSFADLFKK</sequence>
<dbReference type="PANTHER" id="PTHR30560:SF3">
    <property type="entry name" value="TRIGGER FACTOR-LIKE PROTEIN TIG, CHLOROPLASTIC"/>
    <property type="match status" value="1"/>
</dbReference>
<dbReference type="PANTHER" id="PTHR30560">
    <property type="entry name" value="TRIGGER FACTOR CHAPERONE AND PEPTIDYL-PROLYL CIS/TRANS ISOMERASE"/>
    <property type="match status" value="1"/>
</dbReference>
<dbReference type="Gene3D" id="1.10.3120.10">
    <property type="entry name" value="Trigger factor, C-terminal domain"/>
    <property type="match status" value="1"/>
</dbReference>
<dbReference type="GO" id="GO:0003755">
    <property type="term" value="F:peptidyl-prolyl cis-trans isomerase activity"/>
    <property type="evidence" value="ECO:0007669"/>
    <property type="project" value="UniProtKB-UniRule"/>
</dbReference>
<evidence type="ECO:0000256" key="2">
    <source>
        <dbReference type="ARBA" id="ARBA00005464"/>
    </source>
</evidence>
<keyword evidence="9 11" id="KW-0132">Cell division</keyword>
<dbReference type="Gene3D" id="3.10.50.40">
    <property type="match status" value="1"/>
</dbReference>
<dbReference type="HOGENOM" id="CLU_033058_3_1_12"/>
<comment type="function">
    <text evidence="9">Involved in protein export. Acts as a chaperone by maintaining the newly synthesized protein in an open conformation. Functions as a peptidyl-prolyl cis-trans isomerase.</text>
</comment>
<evidence type="ECO:0000313" key="13">
    <source>
        <dbReference type="EMBL" id="AEE16999.1"/>
    </source>
</evidence>
<dbReference type="eggNOG" id="COG0544">
    <property type="taxonomic scope" value="Bacteria"/>
</dbReference>
<dbReference type="NCBIfam" id="TIGR00115">
    <property type="entry name" value="tig"/>
    <property type="match status" value="1"/>
</dbReference>
<comment type="catalytic activity">
    <reaction evidence="1 9 10">
        <text>[protein]-peptidylproline (omega=180) = [protein]-peptidylproline (omega=0)</text>
        <dbReference type="Rhea" id="RHEA:16237"/>
        <dbReference type="Rhea" id="RHEA-COMP:10747"/>
        <dbReference type="Rhea" id="RHEA-COMP:10748"/>
        <dbReference type="ChEBI" id="CHEBI:83833"/>
        <dbReference type="ChEBI" id="CHEBI:83834"/>
        <dbReference type="EC" id="5.2.1.8"/>
    </reaction>
</comment>
<evidence type="ECO:0000256" key="6">
    <source>
        <dbReference type="ARBA" id="ARBA00023186"/>
    </source>
</evidence>
<evidence type="ECO:0000256" key="10">
    <source>
        <dbReference type="PROSITE-ProRule" id="PRU00277"/>
    </source>
</evidence>
<dbReference type="KEGG" id="tbe:Trebr_1576"/>
<dbReference type="GO" id="GO:0015031">
    <property type="term" value="P:protein transport"/>
    <property type="evidence" value="ECO:0007669"/>
    <property type="project" value="UniProtKB-UniRule"/>
</dbReference>
<dbReference type="SUPFAM" id="SSF54534">
    <property type="entry name" value="FKBP-like"/>
    <property type="match status" value="1"/>
</dbReference>
<dbReference type="InterPro" id="IPR008881">
    <property type="entry name" value="Trigger_fac_ribosome-bd_bac"/>
</dbReference>